<dbReference type="InterPro" id="IPR008482">
    <property type="entry name" value="DUF763"/>
</dbReference>
<feature type="compositionally biased region" description="Basic and acidic residues" evidence="1">
    <location>
        <begin position="408"/>
        <end position="418"/>
    </location>
</feature>
<sequence>MGYTISQTRKDRGFVNESGMRKTGSADLPLHSGHVPAWLAERMRRLSGPLAELILLEFGEEGFLSRLADPLWFQGFGALLGMDWHSSGVTTSVLYALKRALDERPELGIEVCGGRGRFSRKTPEQLLAFAERTGLEGEALVKTSRLVAKVDNTCVQDGYQLYLHAFVVTRSGKWVVIQQGMNPQERTARRYHWYSQKVSDFFADPHTAVVGPHRGRIINLAASGAAPAREGILDFVAQPLKTQLGELARAVDCVRMPSRHHVAPLDVDPVRLGAVLAVAHEASLREFSEFLLLKGMGPRTLQALALVAEVIYGAPVRFTDPARFSFAHGGKDGHPFPVLTGVYDRVIEELDLLVGRMKADRSEKRASLQKLHAFTRWVEETFQPKADVSAVMEHERVNAPLHGGRSVGEGRGRKDLRGESSTSPLQFELPF</sequence>
<dbReference type="Pfam" id="PF05559">
    <property type="entry name" value="DUF763"/>
    <property type="match status" value="1"/>
</dbReference>
<keyword evidence="2" id="KW-0378">Hydrolase</keyword>
<reference evidence="2 3" key="2">
    <citation type="journal article" date="2010" name="J. Bacteriol.">
        <title>Genome sequence of the polysaccharide-degrading, thermophilic anaerobe Spirochaeta thermophila DSM 6192.</title>
        <authorList>
            <person name="Angelov A."/>
            <person name="Liebl S."/>
            <person name="Ballschmiter M."/>
            <person name="Bomeke M."/>
            <person name="Lehmann R."/>
            <person name="Liesegang H."/>
            <person name="Daniel R."/>
            <person name="Liebl W."/>
        </authorList>
    </citation>
    <scope>NUCLEOTIDE SEQUENCE [LARGE SCALE GENOMIC DNA]</scope>
    <source>
        <strain evidence="3">ATCC 49972 / DSM 6192 / RI 19.B1</strain>
    </source>
</reference>
<dbReference type="GO" id="GO:0016787">
    <property type="term" value="F:hydrolase activity"/>
    <property type="evidence" value="ECO:0007669"/>
    <property type="project" value="UniProtKB-KW"/>
</dbReference>
<gene>
    <name evidence="2" type="ordered locus">STHERM_c10150</name>
</gene>
<dbReference type="EMBL" id="CP001698">
    <property type="protein sequence ID" value="ADN01961.1"/>
    <property type="molecule type" value="Genomic_DNA"/>
</dbReference>
<dbReference type="HOGENOM" id="CLU_061722_0_0_12"/>
<dbReference type="PaxDb" id="665571-STHERM_c10150"/>
<dbReference type="PANTHER" id="PTHR38597:SF1">
    <property type="entry name" value="BLL3834 PROTEIN"/>
    <property type="match status" value="1"/>
</dbReference>
<evidence type="ECO:0000313" key="3">
    <source>
        <dbReference type="Proteomes" id="UP000001296"/>
    </source>
</evidence>
<dbReference type="eggNOG" id="COG1415">
    <property type="taxonomic scope" value="Bacteria"/>
</dbReference>
<proteinExistence type="predicted"/>
<evidence type="ECO:0000313" key="2">
    <source>
        <dbReference type="EMBL" id="ADN01961.1"/>
    </source>
</evidence>
<protein>
    <submittedName>
        <fullName evidence="2">Putative cellulase, glycosyl hydrolase family 5</fullName>
    </submittedName>
</protein>
<dbReference type="Proteomes" id="UP000001296">
    <property type="component" value="Chromosome"/>
</dbReference>
<organism evidence="2 3">
    <name type="scientific">Winmispira thermophila (strain ATCC 49972 / DSM 6192 / RI 19.B1)</name>
    <name type="common">Spirochaeta thermophila</name>
    <dbReference type="NCBI Taxonomy" id="665571"/>
    <lineage>
        <taxon>Bacteria</taxon>
        <taxon>Pseudomonadati</taxon>
        <taxon>Spirochaetota</taxon>
        <taxon>Spirochaetia</taxon>
        <taxon>Winmispirales</taxon>
        <taxon>Winmispiraceae</taxon>
        <taxon>Winmispira</taxon>
    </lineage>
</organism>
<name>E0RSH4_WINT6</name>
<evidence type="ECO:0000256" key="1">
    <source>
        <dbReference type="SAM" id="MobiDB-lite"/>
    </source>
</evidence>
<dbReference type="KEGG" id="sta:STHERM_c10150"/>
<dbReference type="AlphaFoldDB" id="E0RSH4"/>
<accession>E0RSH4</accession>
<feature type="region of interest" description="Disordered" evidence="1">
    <location>
        <begin position="399"/>
        <end position="431"/>
    </location>
</feature>
<reference key="1">
    <citation type="submission" date="2009-08" db="EMBL/GenBank/DDBJ databases">
        <title>The genome sequence of Spirochaeta thermophila DSM6192.</title>
        <authorList>
            <person name="Angelov A."/>
            <person name="Mientus M."/>
            <person name="Wittenberg S."/>
            <person name="Lehmann R."/>
            <person name="Liesegang H."/>
            <person name="Daniel R."/>
            <person name="Liebl W."/>
        </authorList>
    </citation>
    <scope>NUCLEOTIDE SEQUENCE</scope>
    <source>
        <strain>DSM 6192</strain>
    </source>
</reference>
<dbReference type="PANTHER" id="PTHR38597">
    <property type="entry name" value="BLL3834 PROTEIN"/>
    <property type="match status" value="1"/>
</dbReference>